<evidence type="ECO:0000256" key="3">
    <source>
        <dbReference type="ARBA" id="ARBA00022741"/>
    </source>
</evidence>
<evidence type="ECO:0000313" key="9">
    <source>
        <dbReference type="Proteomes" id="UP000234790"/>
    </source>
</evidence>
<comment type="domain">
    <text evidence="6">The N-terminal region contains the highly conserved SGGXDS motif, predicted to be a P-loop motif involved in ATP binding.</text>
</comment>
<evidence type="ECO:0000256" key="4">
    <source>
        <dbReference type="ARBA" id="ARBA00022840"/>
    </source>
</evidence>
<accession>A0A2K9LVB2</accession>
<reference evidence="8 9" key="1">
    <citation type="submission" date="2017-12" db="EMBL/GenBank/DDBJ databases">
        <title>Complete genome sequence of Spiroplasma monobiae MQ-1 (ATCC 33825).</title>
        <authorList>
            <person name="Tsai Y.-M."/>
            <person name="Lo W.-S."/>
            <person name="Wu P.-S."/>
            <person name="Cho S.-T."/>
            <person name="Kuo C.-H."/>
        </authorList>
    </citation>
    <scope>NUCLEOTIDE SEQUENCE [LARGE SCALE GENOMIC DNA]</scope>
    <source>
        <strain evidence="8 9">MQ-1</strain>
    </source>
</reference>
<dbReference type="CDD" id="cd01992">
    <property type="entry name" value="TilS_N"/>
    <property type="match status" value="1"/>
</dbReference>
<comment type="subcellular location">
    <subcellularLocation>
        <location evidence="6">Cytoplasm</location>
    </subcellularLocation>
</comment>
<dbReference type="EMBL" id="CP025543">
    <property type="protein sequence ID" value="AUM62265.1"/>
    <property type="molecule type" value="Genomic_DNA"/>
</dbReference>
<protein>
    <recommendedName>
        <fullName evidence="6">tRNA(Ile)-lysidine synthase</fullName>
        <ecNumber evidence="6">6.3.4.19</ecNumber>
    </recommendedName>
    <alternativeName>
        <fullName evidence="6">tRNA(Ile)-2-lysyl-cytidine synthase</fullName>
    </alternativeName>
    <alternativeName>
        <fullName evidence="6">tRNA(Ile)-lysidine synthetase</fullName>
    </alternativeName>
</protein>
<dbReference type="InterPro" id="IPR014729">
    <property type="entry name" value="Rossmann-like_a/b/a_fold"/>
</dbReference>
<dbReference type="Proteomes" id="UP000234790">
    <property type="component" value="Chromosome"/>
</dbReference>
<evidence type="ECO:0000313" key="8">
    <source>
        <dbReference type="EMBL" id="AUM62265.1"/>
    </source>
</evidence>
<keyword evidence="6" id="KW-0963">Cytoplasm</keyword>
<keyword evidence="4 6" id="KW-0067">ATP-binding</keyword>
<dbReference type="AlphaFoldDB" id="A0A2K9LVB2"/>
<comment type="similarity">
    <text evidence="6">Belongs to the tRNA(Ile)-lysidine synthase family.</text>
</comment>
<dbReference type="InterPro" id="IPR011063">
    <property type="entry name" value="TilS/TtcA_N"/>
</dbReference>
<evidence type="ECO:0000256" key="1">
    <source>
        <dbReference type="ARBA" id="ARBA00022598"/>
    </source>
</evidence>
<feature type="domain" description="tRNA(Ile)-lysidine/2-thiocytidine synthase N-terminal" evidence="7">
    <location>
        <begin position="10"/>
        <end position="187"/>
    </location>
</feature>
<evidence type="ECO:0000259" key="7">
    <source>
        <dbReference type="Pfam" id="PF01171"/>
    </source>
</evidence>
<gene>
    <name evidence="6 8" type="primary">tilS</name>
    <name evidence="8" type="ORF">SMONO_v1c00120</name>
</gene>
<dbReference type="InterPro" id="IPR012795">
    <property type="entry name" value="tRNA_Ile_lys_synt_N"/>
</dbReference>
<comment type="function">
    <text evidence="6">Ligates lysine onto the cytidine present at position 34 of the AUA codon-specific tRNA(Ile) that contains the anticodon CAU, in an ATP-dependent manner. Cytidine is converted to lysidine, thus changing the amino acid specificity of the tRNA from methionine to isoleucine.</text>
</comment>
<name>A0A2K9LVB2_SPISQ</name>
<dbReference type="InterPro" id="IPR012094">
    <property type="entry name" value="tRNA_Ile_lys_synt"/>
</dbReference>
<feature type="binding site" evidence="6">
    <location>
        <begin position="16"/>
        <end position="21"/>
    </location>
    <ligand>
        <name>ATP</name>
        <dbReference type="ChEBI" id="CHEBI:30616"/>
    </ligand>
</feature>
<sequence>MINLLDKERKYIIGLSGGADSVFLFHKLIEEGYKNFVACHVNYNFRPDSNKDLDLVRRLCEQYKIKLIVKNLKQDYSNLAQNFESWAREVRYDFFCENLLIEKAEGILIAHNLNDNIETYIMQTKNNKTVKFYGINAIGEYKGNKILRPIIDLKKSFIVNSLNERSIPYIIDITNFDEKYERNKIRKKLKEEDFHKYLSLIEESNKKIDSYNLKIQKIDFSKDLNIDFLNEDNIWNEKLIFKFLEFNGMGNEIYKSKKSLIKEIVKQTRSNKSLVEIIKGNFLIMKDYKKLRVLKNSDFKTYEYLNNKEDMFQKILNENKIIETEGLIITNDWKKYQSLLEYDNKKLSKVYKDNKTSYFERYKNILIFNKTKKIVLNKITI</sequence>
<dbReference type="Gene3D" id="3.40.50.620">
    <property type="entry name" value="HUPs"/>
    <property type="match status" value="1"/>
</dbReference>
<comment type="catalytic activity">
    <reaction evidence="5 6">
        <text>cytidine(34) in tRNA(Ile2) + L-lysine + ATP = lysidine(34) in tRNA(Ile2) + AMP + diphosphate + H(+)</text>
        <dbReference type="Rhea" id="RHEA:43744"/>
        <dbReference type="Rhea" id="RHEA-COMP:10625"/>
        <dbReference type="Rhea" id="RHEA-COMP:10670"/>
        <dbReference type="ChEBI" id="CHEBI:15378"/>
        <dbReference type="ChEBI" id="CHEBI:30616"/>
        <dbReference type="ChEBI" id="CHEBI:32551"/>
        <dbReference type="ChEBI" id="CHEBI:33019"/>
        <dbReference type="ChEBI" id="CHEBI:82748"/>
        <dbReference type="ChEBI" id="CHEBI:83665"/>
        <dbReference type="ChEBI" id="CHEBI:456215"/>
        <dbReference type="EC" id="6.3.4.19"/>
    </reaction>
</comment>
<keyword evidence="1 6" id="KW-0436">Ligase</keyword>
<organism evidence="8 9">
    <name type="scientific">Spiroplasma monobiae MQ-1</name>
    <dbReference type="NCBI Taxonomy" id="1336748"/>
    <lineage>
        <taxon>Bacteria</taxon>
        <taxon>Bacillati</taxon>
        <taxon>Mycoplasmatota</taxon>
        <taxon>Mollicutes</taxon>
        <taxon>Entomoplasmatales</taxon>
        <taxon>Spiroplasmataceae</taxon>
        <taxon>Spiroplasma</taxon>
    </lineage>
</organism>
<evidence type="ECO:0000256" key="6">
    <source>
        <dbReference type="HAMAP-Rule" id="MF_01161"/>
    </source>
</evidence>
<dbReference type="GO" id="GO:0032267">
    <property type="term" value="F:tRNA(Ile)-lysidine synthase activity"/>
    <property type="evidence" value="ECO:0007669"/>
    <property type="project" value="UniProtKB-EC"/>
</dbReference>
<dbReference type="GO" id="GO:0006400">
    <property type="term" value="P:tRNA modification"/>
    <property type="evidence" value="ECO:0007669"/>
    <property type="project" value="UniProtKB-UniRule"/>
</dbReference>
<evidence type="ECO:0000256" key="5">
    <source>
        <dbReference type="ARBA" id="ARBA00048539"/>
    </source>
</evidence>
<keyword evidence="3 6" id="KW-0547">Nucleotide-binding</keyword>
<dbReference type="SUPFAM" id="SSF52402">
    <property type="entry name" value="Adenine nucleotide alpha hydrolases-like"/>
    <property type="match status" value="1"/>
</dbReference>
<evidence type="ECO:0000256" key="2">
    <source>
        <dbReference type="ARBA" id="ARBA00022694"/>
    </source>
</evidence>
<dbReference type="GO" id="GO:0005737">
    <property type="term" value="C:cytoplasm"/>
    <property type="evidence" value="ECO:0007669"/>
    <property type="project" value="UniProtKB-SubCell"/>
</dbReference>
<dbReference type="GO" id="GO:0005524">
    <property type="term" value="F:ATP binding"/>
    <property type="evidence" value="ECO:0007669"/>
    <property type="project" value="UniProtKB-UniRule"/>
</dbReference>
<dbReference type="EC" id="6.3.4.19" evidence="6"/>
<dbReference type="NCBIfam" id="TIGR02432">
    <property type="entry name" value="lysidine_TilS_N"/>
    <property type="match status" value="1"/>
</dbReference>
<proteinExistence type="inferred from homology"/>
<dbReference type="HAMAP" id="MF_01161">
    <property type="entry name" value="tRNA_Ile_lys_synt"/>
    <property type="match status" value="1"/>
</dbReference>
<keyword evidence="2 6" id="KW-0819">tRNA processing</keyword>
<dbReference type="KEGG" id="smoo:SMONO_v1c00120"/>
<dbReference type="PANTHER" id="PTHR43033">
    <property type="entry name" value="TRNA(ILE)-LYSIDINE SYNTHASE-RELATED"/>
    <property type="match status" value="1"/>
</dbReference>
<dbReference type="PANTHER" id="PTHR43033:SF1">
    <property type="entry name" value="TRNA(ILE)-LYSIDINE SYNTHASE-RELATED"/>
    <property type="match status" value="1"/>
</dbReference>
<dbReference type="Pfam" id="PF01171">
    <property type="entry name" value="ATP_bind_3"/>
    <property type="match status" value="1"/>
</dbReference>
<keyword evidence="9" id="KW-1185">Reference proteome</keyword>